<protein>
    <submittedName>
        <fullName evidence="1">PilZ domain-containing protein</fullName>
    </submittedName>
</protein>
<dbReference type="Proteomes" id="UP001528411">
    <property type="component" value="Unassembled WGS sequence"/>
</dbReference>
<dbReference type="Gene3D" id="2.40.10.220">
    <property type="entry name" value="predicted glycosyltransferase like domains"/>
    <property type="match status" value="1"/>
</dbReference>
<evidence type="ECO:0000313" key="2">
    <source>
        <dbReference type="Proteomes" id="UP001528411"/>
    </source>
</evidence>
<comment type="caution">
    <text evidence="1">The sequence shown here is derived from an EMBL/GenBank/DDBJ whole genome shotgun (WGS) entry which is preliminary data.</text>
</comment>
<dbReference type="EMBL" id="JAQOMS010000002">
    <property type="protein sequence ID" value="MDC2890735.1"/>
    <property type="molecule type" value="Genomic_DNA"/>
</dbReference>
<name>A0ABT5FHR1_9GAMM</name>
<gene>
    <name evidence="1" type="ORF">PN838_20795</name>
</gene>
<dbReference type="RefSeq" id="WP_272181842.1">
    <property type="nucleotide sequence ID" value="NZ_JAQOMS010000002.1"/>
</dbReference>
<keyword evidence="2" id="KW-1185">Reference proteome</keyword>
<accession>A0ABT5FHR1</accession>
<organism evidence="1 2">
    <name type="scientific">Psychrosphaera algicola</name>
    <dbReference type="NCBI Taxonomy" id="3023714"/>
    <lineage>
        <taxon>Bacteria</taxon>
        <taxon>Pseudomonadati</taxon>
        <taxon>Pseudomonadota</taxon>
        <taxon>Gammaproteobacteria</taxon>
        <taxon>Alteromonadales</taxon>
        <taxon>Pseudoalteromonadaceae</taxon>
        <taxon>Psychrosphaera</taxon>
    </lineage>
</organism>
<proteinExistence type="predicted"/>
<dbReference type="SUPFAM" id="SSF141371">
    <property type="entry name" value="PilZ domain-like"/>
    <property type="match status" value="1"/>
</dbReference>
<sequence>MANITYPKLDRQYLALISDFSMTGLKCEYLLNEEVLENPTSEELTGQEVNVEFVANDDLDMDFSISGVVKNARQREKVQLGVEFTEEDSGVVKSAFAILLMREYGL</sequence>
<evidence type="ECO:0000313" key="1">
    <source>
        <dbReference type="EMBL" id="MDC2890735.1"/>
    </source>
</evidence>
<reference evidence="1 2" key="1">
    <citation type="submission" date="2023-01" db="EMBL/GenBank/DDBJ databases">
        <title>Psychrosphaera sp. nov., isolated from marine algae.</title>
        <authorList>
            <person name="Bayburt H."/>
            <person name="Choi B.J."/>
            <person name="Kim J.M."/>
            <person name="Choi D.G."/>
            <person name="Jeon C.O."/>
        </authorList>
    </citation>
    <scope>NUCLEOTIDE SEQUENCE [LARGE SCALE GENOMIC DNA]</scope>
    <source>
        <strain evidence="1 2">G1-22</strain>
    </source>
</reference>